<keyword evidence="11" id="KW-1185">Reference proteome</keyword>
<feature type="chain" id="PRO_5017637097" description="peptidylprolyl isomerase" evidence="8">
    <location>
        <begin position="17"/>
        <end position="238"/>
    </location>
</feature>
<dbReference type="SUPFAM" id="SSF54534">
    <property type="entry name" value="FKBP-like"/>
    <property type="match status" value="2"/>
</dbReference>
<protein>
    <recommendedName>
        <fullName evidence="3 6">peptidylprolyl isomerase</fullName>
        <ecNumber evidence="3 6">5.2.1.8</ecNumber>
    </recommendedName>
</protein>
<keyword evidence="7" id="KW-0812">Transmembrane</keyword>
<evidence type="ECO:0000313" key="11">
    <source>
        <dbReference type="Proteomes" id="UP000256328"/>
    </source>
</evidence>
<organism evidence="10 11">
    <name type="scientific">Coleophoma crateriformis</name>
    <dbReference type="NCBI Taxonomy" id="565419"/>
    <lineage>
        <taxon>Eukaryota</taxon>
        <taxon>Fungi</taxon>
        <taxon>Dikarya</taxon>
        <taxon>Ascomycota</taxon>
        <taxon>Pezizomycotina</taxon>
        <taxon>Leotiomycetes</taxon>
        <taxon>Helotiales</taxon>
        <taxon>Dermateaceae</taxon>
        <taxon>Coleophoma</taxon>
    </lineage>
</organism>
<evidence type="ECO:0000313" key="10">
    <source>
        <dbReference type="EMBL" id="RDW74219.1"/>
    </source>
</evidence>
<dbReference type="InterPro" id="IPR044609">
    <property type="entry name" value="FKBP2/11"/>
</dbReference>
<dbReference type="EC" id="5.2.1.8" evidence="3 6"/>
<dbReference type="Proteomes" id="UP000256328">
    <property type="component" value="Unassembled WGS sequence"/>
</dbReference>
<dbReference type="InterPro" id="IPR046357">
    <property type="entry name" value="PPIase_dom_sf"/>
</dbReference>
<evidence type="ECO:0000256" key="2">
    <source>
        <dbReference type="ARBA" id="ARBA00002388"/>
    </source>
</evidence>
<feature type="signal peptide" evidence="8">
    <location>
        <begin position="1"/>
        <end position="16"/>
    </location>
</feature>
<evidence type="ECO:0000256" key="4">
    <source>
        <dbReference type="ARBA" id="ARBA00023110"/>
    </source>
</evidence>
<comment type="catalytic activity">
    <reaction evidence="1 6">
        <text>[protein]-peptidylproline (omega=180) = [protein]-peptidylproline (omega=0)</text>
        <dbReference type="Rhea" id="RHEA:16237"/>
        <dbReference type="Rhea" id="RHEA-COMP:10747"/>
        <dbReference type="Rhea" id="RHEA-COMP:10748"/>
        <dbReference type="ChEBI" id="CHEBI:83833"/>
        <dbReference type="ChEBI" id="CHEBI:83834"/>
        <dbReference type="EC" id="5.2.1.8"/>
    </reaction>
</comment>
<comment type="function">
    <text evidence="2">PPIases accelerate the folding of proteins. It catalyzes the cis-trans isomerization of proline imidic peptide bonds in oligopeptides.</text>
</comment>
<comment type="caution">
    <text evidence="10">The sequence shown here is derived from an EMBL/GenBank/DDBJ whole genome shotgun (WGS) entry which is preliminary data.</text>
</comment>
<dbReference type="GO" id="GO:0005783">
    <property type="term" value="C:endoplasmic reticulum"/>
    <property type="evidence" value="ECO:0007669"/>
    <property type="project" value="TreeGrafter"/>
</dbReference>
<evidence type="ECO:0000256" key="5">
    <source>
        <dbReference type="ARBA" id="ARBA00023235"/>
    </source>
</evidence>
<dbReference type="AlphaFoldDB" id="A0A3D8RJJ6"/>
<dbReference type="PANTHER" id="PTHR45779:SF7">
    <property type="entry name" value="PEPTIDYLPROLYL ISOMERASE"/>
    <property type="match status" value="1"/>
</dbReference>
<feature type="domain" description="PPIase FKBP-type" evidence="9">
    <location>
        <begin position="36"/>
        <end position="174"/>
    </location>
</feature>
<name>A0A3D8RJJ6_9HELO</name>
<evidence type="ECO:0000259" key="9">
    <source>
        <dbReference type="PROSITE" id="PS50059"/>
    </source>
</evidence>
<sequence>MRLLTFVVAVAASVLATDLEVTTTNAVSCTRKTVAGDTISVNYRGTLPTVPGHDPEVFDSSYNSNPIEFRLGKGEVIAGFVSVVSFLLILGFDEERPWSGGKSLSSRYLKGVDDCGLEAPSYRDKWDQGLMDMCIGEKRKLVIPPSLAYGSGRAIGSCATDCTLLFDTELMAIKGVDAVEQEPPKEEEKVSTRQRGIDSIILTLVGALILFSAFLACFLLPRLRGRAARYEAIKLQRS</sequence>
<feature type="transmembrane region" description="Helical" evidence="7">
    <location>
        <begin position="200"/>
        <end position="220"/>
    </location>
</feature>
<dbReference type="GO" id="GO:0003755">
    <property type="term" value="F:peptidyl-prolyl cis-trans isomerase activity"/>
    <property type="evidence" value="ECO:0007669"/>
    <property type="project" value="UniProtKB-KW"/>
</dbReference>
<keyword evidence="5 6" id="KW-0413">Isomerase</keyword>
<keyword evidence="7" id="KW-1133">Transmembrane helix</keyword>
<gene>
    <name evidence="10" type="ORF">BP5796_07661</name>
</gene>
<dbReference type="InterPro" id="IPR001179">
    <property type="entry name" value="PPIase_FKBP_dom"/>
</dbReference>
<accession>A0A3D8RJJ6</accession>
<dbReference type="EMBL" id="PDLN01000010">
    <property type="protein sequence ID" value="RDW74219.1"/>
    <property type="molecule type" value="Genomic_DNA"/>
</dbReference>
<evidence type="ECO:0000256" key="6">
    <source>
        <dbReference type="PROSITE-ProRule" id="PRU00277"/>
    </source>
</evidence>
<dbReference type="Pfam" id="PF00254">
    <property type="entry name" value="FKBP_C"/>
    <property type="match status" value="2"/>
</dbReference>
<evidence type="ECO:0000256" key="3">
    <source>
        <dbReference type="ARBA" id="ARBA00013194"/>
    </source>
</evidence>
<evidence type="ECO:0000256" key="7">
    <source>
        <dbReference type="SAM" id="Phobius"/>
    </source>
</evidence>
<dbReference type="PANTHER" id="PTHR45779">
    <property type="entry name" value="PEPTIDYLPROLYL ISOMERASE"/>
    <property type="match status" value="1"/>
</dbReference>
<reference evidence="10 11" key="1">
    <citation type="journal article" date="2018" name="IMA Fungus">
        <title>IMA Genome-F 9: Draft genome sequence of Annulohypoxylon stygium, Aspergillus mulundensis, Berkeleyomyces basicola (syn. Thielaviopsis basicola), Ceratocystis smalleyi, two Cercospora beticola strains, Coleophoma cylindrospora, Fusarium fracticaudum, Phialophora cf. hyalina, and Morchella septimelata.</title>
        <authorList>
            <person name="Wingfield B.D."/>
            <person name="Bills G.F."/>
            <person name="Dong Y."/>
            <person name="Huang W."/>
            <person name="Nel W.J."/>
            <person name="Swalarsk-Parry B.S."/>
            <person name="Vaghefi N."/>
            <person name="Wilken P.M."/>
            <person name="An Z."/>
            <person name="de Beer Z.W."/>
            <person name="De Vos L."/>
            <person name="Chen L."/>
            <person name="Duong T.A."/>
            <person name="Gao Y."/>
            <person name="Hammerbacher A."/>
            <person name="Kikkert J.R."/>
            <person name="Li Y."/>
            <person name="Li H."/>
            <person name="Li K."/>
            <person name="Li Q."/>
            <person name="Liu X."/>
            <person name="Ma X."/>
            <person name="Naidoo K."/>
            <person name="Pethybridge S.J."/>
            <person name="Sun J."/>
            <person name="Steenkamp E.T."/>
            <person name="van der Nest M.A."/>
            <person name="van Wyk S."/>
            <person name="Wingfield M.J."/>
            <person name="Xiong C."/>
            <person name="Yue Q."/>
            <person name="Zhang X."/>
        </authorList>
    </citation>
    <scope>NUCLEOTIDE SEQUENCE [LARGE SCALE GENOMIC DNA]</scope>
    <source>
        <strain evidence="10 11">BP5796</strain>
    </source>
</reference>
<proteinExistence type="predicted"/>
<keyword evidence="7" id="KW-0472">Membrane</keyword>
<keyword evidence="4 6" id="KW-0697">Rotamase</keyword>
<keyword evidence="8" id="KW-0732">Signal</keyword>
<dbReference type="OrthoDB" id="1902587at2759"/>
<evidence type="ECO:0000256" key="1">
    <source>
        <dbReference type="ARBA" id="ARBA00000971"/>
    </source>
</evidence>
<dbReference type="PROSITE" id="PS50059">
    <property type="entry name" value="FKBP_PPIASE"/>
    <property type="match status" value="1"/>
</dbReference>
<evidence type="ECO:0000256" key="8">
    <source>
        <dbReference type="SAM" id="SignalP"/>
    </source>
</evidence>
<dbReference type="Gene3D" id="3.10.50.40">
    <property type="match status" value="2"/>
</dbReference>